<keyword evidence="3" id="KW-1185">Reference proteome</keyword>
<dbReference type="RefSeq" id="WP_101830644.1">
    <property type="nucleotide sequence ID" value="NZ_FZMO01000057.1"/>
</dbReference>
<organism evidence="2 3">
    <name type="scientific">Frankia canadensis</name>
    <dbReference type="NCBI Taxonomy" id="1836972"/>
    <lineage>
        <taxon>Bacteria</taxon>
        <taxon>Bacillati</taxon>
        <taxon>Actinomycetota</taxon>
        <taxon>Actinomycetes</taxon>
        <taxon>Frankiales</taxon>
        <taxon>Frankiaceae</taxon>
        <taxon>Frankia</taxon>
    </lineage>
</organism>
<reference evidence="2 3" key="1">
    <citation type="submission" date="2017-06" db="EMBL/GenBank/DDBJ databases">
        <authorList>
            <person name="Kim H.J."/>
            <person name="Triplett B.A."/>
        </authorList>
    </citation>
    <scope>NUCLEOTIDE SEQUENCE [LARGE SCALE GENOMIC DNA]</scope>
    <source>
        <strain evidence="2">FRACA_ARgP5</strain>
    </source>
</reference>
<accession>A0A2I2KM03</accession>
<name>A0A2I2KM03_9ACTN</name>
<dbReference type="Proteomes" id="UP000234331">
    <property type="component" value="Unassembled WGS sequence"/>
</dbReference>
<keyword evidence="1" id="KW-1133">Transmembrane helix</keyword>
<keyword evidence="1" id="KW-0812">Transmembrane</keyword>
<dbReference type="InterPro" id="IPR025339">
    <property type="entry name" value="DUF4245"/>
</dbReference>
<dbReference type="AlphaFoldDB" id="A0A2I2KM03"/>
<feature type="transmembrane region" description="Helical" evidence="1">
    <location>
        <begin position="12"/>
        <end position="34"/>
    </location>
</feature>
<evidence type="ECO:0000313" key="3">
    <source>
        <dbReference type="Proteomes" id="UP000234331"/>
    </source>
</evidence>
<evidence type="ECO:0000313" key="2">
    <source>
        <dbReference type="EMBL" id="SNQ46676.1"/>
    </source>
</evidence>
<dbReference type="Pfam" id="PF14030">
    <property type="entry name" value="DUF4245"/>
    <property type="match status" value="1"/>
</dbReference>
<protein>
    <recommendedName>
        <fullName evidence="4">Secreted protein</fullName>
    </recommendedName>
</protein>
<dbReference type="OrthoDB" id="5146801at2"/>
<evidence type="ECO:0000256" key="1">
    <source>
        <dbReference type="SAM" id="Phobius"/>
    </source>
</evidence>
<keyword evidence="1" id="KW-0472">Membrane</keyword>
<evidence type="ECO:0008006" key="4">
    <source>
        <dbReference type="Google" id="ProtNLM"/>
    </source>
</evidence>
<proteinExistence type="predicted"/>
<sequence length="196" mass="20424">MAQRQRRGQETVRDMVLSLGAVMAGVLVFVIFVIPRGSDEQAIKVVPTAEPMTAFARQTPYTPLAPAGLPADLWKATSVRMTVPEGGAGDTVAEVTIGYVIDRPGSRTYARLRESNAPDAVQKLLGDRPARGTVDVDGVTWQARPDSAGHVAISRADDGLTVVIDDGGGGHGGGADQPDLVTLARSLRPVEATGGG</sequence>
<dbReference type="EMBL" id="FZMO01000057">
    <property type="protein sequence ID" value="SNQ46676.1"/>
    <property type="molecule type" value="Genomic_DNA"/>
</dbReference>
<gene>
    <name evidence="2" type="ORF">FRACA_150048</name>
</gene>